<evidence type="ECO:0000313" key="5">
    <source>
        <dbReference type="EMBL" id="EFE77718.2"/>
    </source>
</evidence>
<dbReference type="Proteomes" id="UP000003986">
    <property type="component" value="Unassembled WGS sequence"/>
</dbReference>
<feature type="region of interest" description="Disordered" evidence="2">
    <location>
        <begin position="119"/>
        <end position="286"/>
    </location>
</feature>
<dbReference type="Gene3D" id="2.60.40.10">
    <property type="entry name" value="Immunoglobulins"/>
    <property type="match status" value="1"/>
</dbReference>
<dbReference type="InterPro" id="IPR015510">
    <property type="entry name" value="PGRP"/>
</dbReference>
<evidence type="ECO:0000256" key="3">
    <source>
        <dbReference type="SAM" id="SignalP"/>
    </source>
</evidence>
<gene>
    <name evidence="5" type="ORF">SSGG_05085</name>
</gene>
<feature type="domain" description="Peptidoglycan recognition protein family" evidence="4">
    <location>
        <begin position="285"/>
        <end position="433"/>
    </location>
</feature>
<dbReference type="InterPro" id="IPR013783">
    <property type="entry name" value="Ig-like_fold"/>
</dbReference>
<dbReference type="Gene3D" id="3.40.80.10">
    <property type="entry name" value="Peptidoglycan recognition protein-like"/>
    <property type="match status" value="1"/>
</dbReference>
<evidence type="ECO:0000256" key="1">
    <source>
        <dbReference type="ARBA" id="ARBA00007553"/>
    </source>
</evidence>
<evidence type="ECO:0000256" key="2">
    <source>
        <dbReference type="SAM" id="MobiDB-lite"/>
    </source>
</evidence>
<evidence type="ECO:0000259" key="4">
    <source>
        <dbReference type="SMART" id="SM00701"/>
    </source>
</evidence>
<comment type="similarity">
    <text evidence="1">Belongs to the N-acetylmuramoyl-L-alanine amidase 2 family.</text>
</comment>
<dbReference type="PANTHER" id="PTHR11022:SF41">
    <property type="entry name" value="PEPTIDOGLYCAN-RECOGNITION PROTEIN LC-RELATED"/>
    <property type="match status" value="1"/>
</dbReference>
<proteinExistence type="inferred from homology"/>
<dbReference type="GO" id="GO:0008745">
    <property type="term" value="F:N-acetylmuramoyl-L-alanine amidase activity"/>
    <property type="evidence" value="ECO:0007669"/>
    <property type="project" value="InterPro"/>
</dbReference>
<dbReference type="GO" id="GO:0009253">
    <property type="term" value="P:peptidoglycan catabolic process"/>
    <property type="evidence" value="ECO:0007669"/>
    <property type="project" value="InterPro"/>
</dbReference>
<accession>D6APQ6</accession>
<feature type="compositionally biased region" description="Pro residues" evidence="2">
    <location>
        <begin position="240"/>
        <end position="250"/>
    </location>
</feature>
<feature type="chain" id="PRO_5038563772" evidence="3">
    <location>
        <begin position="20"/>
        <end position="785"/>
    </location>
</feature>
<name>D6APQ6_STRFL</name>
<keyword evidence="3" id="KW-0732">Signal</keyword>
<dbReference type="SMART" id="SM00701">
    <property type="entry name" value="PGRP"/>
    <property type="match status" value="1"/>
</dbReference>
<dbReference type="InterPro" id="IPR006619">
    <property type="entry name" value="PGRP_domain_met/bac"/>
</dbReference>
<dbReference type="GO" id="GO:0005975">
    <property type="term" value="P:carbohydrate metabolic process"/>
    <property type="evidence" value="ECO:0007669"/>
    <property type="project" value="UniProtKB-ARBA"/>
</dbReference>
<organism evidence="5 6">
    <name type="scientific">Streptomyces filamentosus NRRL 15998</name>
    <dbReference type="NCBI Taxonomy" id="457431"/>
    <lineage>
        <taxon>Bacteria</taxon>
        <taxon>Bacillati</taxon>
        <taxon>Actinomycetota</taxon>
        <taxon>Actinomycetes</taxon>
        <taxon>Kitasatosporales</taxon>
        <taxon>Streptomycetaceae</taxon>
        <taxon>Streptomyces</taxon>
    </lineage>
</organism>
<dbReference type="RefSeq" id="WP_006127691.1">
    <property type="nucleotide sequence ID" value="NZ_DS999644.1"/>
</dbReference>
<dbReference type="CDD" id="cd06583">
    <property type="entry name" value="PGRP"/>
    <property type="match status" value="1"/>
</dbReference>
<dbReference type="SUPFAM" id="SSF55846">
    <property type="entry name" value="N-acetylmuramoyl-L-alanine amidase-like"/>
    <property type="match status" value="1"/>
</dbReference>
<reference evidence="6" key="2">
    <citation type="submission" date="2008-12" db="EMBL/GenBank/DDBJ databases">
        <title>Annotation of Streptomyces roseosporus strain NRRL 15998.</title>
        <authorList>
            <consortium name="The Broad Institute Genome Sequencing Platform"/>
            <consortium name="Broad Institute Microbial Sequencing Center"/>
            <person name="Fischbach M."/>
            <person name="Ward D."/>
            <person name="Young S."/>
            <person name="Kodira C.D."/>
            <person name="Zeng Q."/>
            <person name="Koehrsen M."/>
            <person name="Godfrey P."/>
            <person name="Alvarado L."/>
            <person name="Berlin A.M."/>
            <person name="Borenstein D."/>
            <person name="Chen Z."/>
            <person name="Engels R."/>
            <person name="Freedman E."/>
            <person name="Gellesch M."/>
            <person name="Goldberg J."/>
            <person name="Griggs A."/>
            <person name="Gujja S."/>
            <person name="Heiman D.I."/>
            <person name="Hepburn T.A."/>
            <person name="Howarth C."/>
            <person name="Jen D."/>
            <person name="Larson L."/>
            <person name="Lewis B."/>
            <person name="Mehta T."/>
            <person name="Park D."/>
            <person name="Pearson M."/>
            <person name="Roberts A."/>
            <person name="Saif S."/>
            <person name="Shea T.D."/>
            <person name="Shenoy N."/>
            <person name="Sisk P."/>
            <person name="Stolte C."/>
            <person name="Sykes S.N."/>
            <person name="Walk T."/>
            <person name="White J."/>
            <person name="Yandava C."/>
            <person name="Straight P."/>
            <person name="Clardy J."/>
            <person name="Hung D."/>
            <person name="Kolter R."/>
            <person name="Mekalanos J."/>
            <person name="Walker S."/>
            <person name="Walsh C.T."/>
            <person name="Wieland B.L.C."/>
            <person name="Ilzarbe M."/>
            <person name="Galagan J."/>
            <person name="Nusbaum C."/>
            <person name="Birren B."/>
        </authorList>
    </citation>
    <scope>NUCLEOTIDE SEQUENCE [LARGE SCALE GENOMIC DNA]</scope>
    <source>
        <strain evidence="6">NRRL 15998</strain>
    </source>
</reference>
<protein>
    <submittedName>
        <fullName evidence="5">Secreted protein</fullName>
    </submittedName>
</protein>
<dbReference type="GO" id="GO:0008270">
    <property type="term" value="F:zinc ion binding"/>
    <property type="evidence" value="ECO:0007669"/>
    <property type="project" value="InterPro"/>
</dbReference>
<sequence length="785" mass="80600">MKAQRRIRTTAAVTTAAVAGVLVFQGVTGTSDSGPGRSGRAADAKSAPVKADVHRTALKTSADGGSASLAPRETEPFSMLGVTWTDPAAKVSGRVEARTRSAATGEWTGWLPLDTEIDGRTEAGRSGVRGTTEPRWVGPSDGVEVRVSTADGSRAGLPAGLRLDTVDPGGAPAPLASDTAPSGAESTPLAAGPGRVRRRRDALRRPPDAVKKPRRPLPTEDPGGVPTDEPSPTPTAESPSPTPPASPTPGPSTASPTPSASPTTTPTGSPSPTVPPAPPSTVPQPPIVSRAAWQADESLNSEAPDYLDGVKAVFVHHTAQTNTYSCADSAAIVRGLHAYHVKSQGWKDLGYNFVVDKCGTVFEGRKGGVDRPVMGAHTYGFNRDTTGIAVIGMYTDTQAATVATTAVARVAAWKLGQYRGDPAGSVQLTAGANGRNFAGKAFTAGQAYPFQQISGHRDGFNTECPGGSLYAQLPAVRSLAAGPVTGLTIASVTGASASGSTYYTRSKITVGWRATTPASLVRSYELLVGGKPVATVKGGVTSAAATLAAGRHAVQVRATHQSGKTSLSPVATVVAETTPPVFSTKPALTLRTGTVNATAVPLTLKWKATDTAALREVRLTAPVAKTYGPTTGSASHTAKPGTATAWKMTAYDHAGNTAAASVSGTPVILQESAAKKTGTWTTKSSGSYLGGKSYSSSTKNAGLTWTFTGRSAAWVVSRAATSGQAYVYVDGKKAATVDLRSATTKYRDAIWTTSWPAAGKHTVKIVVVGTKGRPTLTTDGLVYLK</sequence>
<dbReference type="Pfam" id="PF01510">
    <property type="entry name" value="Amidase_2"/>
    <property type="match status" value="1"/>
</dbReference>
<feature type="region of interest" description="Disordered" evidence="2">
    <location>
        <begin position="27"/>
        <end position="51"/>
    </location>
</feature>
<dbReference type="AlphaFoldDB" id="D6APQ6"/>
<evidence type="ECO:0000313" key="6">
    <source>
        <dbReference type="Proteomes" id="UP000003986"/>
    </source>
</evidence>
<dbReference type="InterPro" id="IPR036505">
    <property type="entry name" value="Amidase/PGRP_sf"/>
</dbReference>
<feature type="compositionally biased region" description="Pro residues" evidence="2">
    <location>
        <begin position="272"/>
        <end position="286"/>
    </location>
</feature>
<feature type="compositionally biased region" description="Low complexity" evidence="2">
    <location>
        <begin position="251"/>
        <end position="271"/>
    </location>
</feature>
<feature type="compositionally biased region" description="Low complexity" evidence="2">
    <location>
        <begin position="226"/>
        <end position="239"/>
    </location>
</feature>
<dbReference type="EMBL" id="DS999644">
    <property type="protein sequence ID" value="EFE77718.2"/>
    <property type="molecule type" value="Genomic_DNA"/>
</dbReference>
<feature type="signal peptide" evidence="3">
    <location>
        <begin position="1"/>
        <end position="19"/>
    </location>
</feature>
<dbReference type="Gene3D" id="2.60.120.260">
    <property type="entry name" value="Galactose-binding domain-like"/>
    <property type="match status" value="1"/>
</dbReference>
<dbReference type="InterPro" id="IPR002502">
    <property type="entry name" value="Amidase_domain"/>
</dbReference>
<dbReference type="PANTHER" id="PTHR11022">
    <property type="entry name" value="PEPTIDOGLYCAN RECOGNITION PROTEIN"/>
    <property type="match status" value="1"/>
</dbReference>
<reference evidence="6" key="1">
    <citation type="submission" date="2008-10" db="EMBL/GenBank/DDBJ databases">
        <authorList>
            <person name="Molnar K."/>
        </authorList>
    </citation>
    <scope>NUCLEOTIDE SEQUENCE [LARGE SCALE GENOMIC DNA]</scope>
    <source>
        <strain evidence="6">NRRL 15998</strain>
    </source>
</reference>